<sequence>MLHGQPYSSTSKYLLYSRLPGLGWEKLAPDVHQRQRIPIFLFVLITLNSLHGTGLGLVGIMSLAQLPFLPPAEQQAILDGPALPPPPGKVSSFEDPPNHNDLALAVSILGLSVSSILLFFRVYTKIIVLRAPRVEDGIGLLAFAAYAAYMYCVFRLMRHIGFFVHQWDLQVKSISEFQYILLIGSNFYAINILCIKVAILLDWLHMFVPGKTRNKFFWACWTVLSINTLYYIANIVAVNLTCIPFEASWNILVAGKCLDQKALDTSSAVINLISDITILGLAQRVIWNLHMSMKKKLGLSLIFTAGVFGTVCGLFRIIVTVEYQHHVDTTYTVSTVILWAIGEMTSGFLVFCVPTIPKTIGSIGNGIVYVKQYQLRSQESRHKSKSFSSKLSGLWKPASQDSTSFHQRKVHYPYEVPITTFSSNVPLESESTKELTTNLKPPTNSIVRTTQVVTAVDDNLVNQAAELAHSRQHPWITQQQ</sequence>
<dbReference type="PANTHER" id="PTHR33048">
    <property type="entry name" value="PTH11-LIKE INTEGRAL MEMBRANE PROTEIN (AFU_ORTHOLOGUE AFUA_5G11245)"/>
    <property type="match status" value="1"/>
</dbReference>
<gene>
    <name evidence="8" type="ORF">E0Z10_g6424</name>
</gene>
<feature type="transmembrane region" description="Helical" evidence="6">
    <location>
        <begin position="102"/>
        <end position="124"/>
    </location>
</feature>
<keyword evidence="4 6" id="KW-0472">Membrane</keyword>
<feature type="transmembrane region" description="Helical" evidence="6">
    <location>
        <begin position="39"/>
        <end position="64"/>
    </location>
</feature>
<comment type="similarity">
    <text evidence="5">Belongs to the SAT4 family.</text>
</comment>
<comment type="caution">
    <text evidence="8">The sequence shown here is derived from an EMBL/GenBank/DDBJ whole genome shotgun (WGS) entry which is preliminary data.</text>
</comment>
<feature type="transmembrane region" description="Helical" evidence="6">
    <location>
        <begin position="177"/>
        <end position="204"/>
    </location>
</feature>
<feature type="transmembrane region" description="Helical" evidence="6">
    <location>
        <begin position="216"/>
        <end position="240"/>
    </location>
</feature>
<evidence type="ECO:0000256" key="3">
    <source>
        <dbReference type="ARBA" id="ARBA00022989"/>
    </source>
</evidence>
<evidence type="ECO:0000256" key="5">
    <source>
        <dbReference type="ARBA" id="ARBA00038359"/>
    </source>
</evidence>
<keyword evidence="3 6" id="KW-1133">Transmembrane helix</keyword>
<evidence type="ECO:0000256" key="4">
    <source>
        <dbReference type="ARBA" id="ARBA00023136"/>
    </source>
</evidence>
<name>A0A4Z0YQU1_9PEZI</name>
<reference evidence="8 9" key="1">
    <citation type="submission" date="2019-03" db="EMBL/GenBank/DDBJ databases">
        <title>Draft genome sequence of Xylaria hypoxylon DSM 108379, a ubiquitous saprotrophic-parasitic fungi on hardwood.</title>
        <authorList>
            <person name="Buettner E."/>
            <person name="Leonhardt S."/>
            <person name="Gebauer A.M."/>
            <person name="Liers C."/>
            <person name="Hofrichter M."/>
            <person name="Kellner H."/>
        </authorList>
    </citation>
    <scope>NUCLEOTIDE SEQUENCE [LARGE SCALE GENOMIC DNA]</scope>
    <source>
        <strain evidence="8 9">DSM 108379</strain>
    </source>
</reference>
<dbReference type="Pfam" id="PF20684">
    <property type="entry name" value="Fung_rhodopsin"/>
    <property type="match status" value="1"/>
</dbReference>
<evidence type="ECO:0000259" key="7">
    <source>
        <dbReference type="Pfam" id="PF20684"/>
    </source>
</evidence>
<feature type="transmembrane region" description="Helical" evidence="6">
    <location>
        <begin position="136"/>
        <end position="157"/>
    </location>
</feature>
<feature type="domain" description="Rhodopsin" evidence="7">
    <location>
        <begin position="120"/>
        <end position="358"/>
    </location>
</feature>
<dbReference type="InterPro" id="IPR049326">
    <property type="entry name" value="Rhodopsin_dom_fungi"/>
</dbReference>
<organism evidence="8 9">
    <name type="scientific">Xylaria hypoxylon</name>
    <dbReference type="NCBI Taxonomy" id="37992"/>
    <lineage>
        <taxon>Eukaryota</taxon>
        <taxon>Fungi</taxon>
        <taxon>Dikarya</taxon>
        <taxon>Ascomycota</taxon>
        <taxon>Pezizomycotina</taxon>
        <taxon>Sordariomycetes</taxon>
        <taxon>Xylariomycetidae</taxon>
        <taxon>Xylariales</taxon>
        <taxon>Xylariaceae</taxon>
        <taxon>Xylaria</taxon>
    </lineage>
</organism>
<dbReference type="EMBL" id="SKBN01000132">
    <property type="protein sequence ID" value="TGJ82358.1"/>
    <property type="molecule type" value="Genomic_DNA"/>
</dbReference>
<dbReference type="InterPro" id="IPR052337">
    <property type="entry name" value="SAT4-like"/>
</dbReference>
<evidence type="ECO:0000313" key="9">
    <source>
        <dbReference type="Proteomes" id="UP000297716"/>
    </source>
</evidence>
<protein>
    <recommendedName>
        <fullName evidence="7">Rhodopsin domain-containing protein</fullName>
    </recommendedName>
</protein>
<proteinExistence type="inferred from homology"/>
<comment type="subcellular location">
    <subcellularLocation>
        <location evidence="1">Membrane</location>
        <topology evidence="1">Multi-pass membrane protein</topology>
    </subcellularLocation>
</comment>
<dbReference type="STRING" id="37992.A0A4Z0YQU1"/>
<keyword evidence="9" id="KW-1185">Reference proteome</keyword>
<dbReference type="Proteomes" id="UP000297716">
    <property type="component" value="Unassembled WGS sequence"/>
</dbReference>
<keyword evidence="2 6" id="KW-0812">Transmembrane</keyword>
<dbReference type="PANTHER" id="PTHR33048:SF146">
    <property type="entry name" value="INTEGRAL MEMBRANE PROTEIN"/>
    <property type="match status" value="1"/>
</dbReference>
<accession>A0A4Z0YQU1</accession>
<dbReference type="GO" id="GO:0016020">
    <property type="term" value="C:membrane"/>
    <property type="evidence" value="ECO:0007669"/>
    <property type="project" value="UniProtKB-SubCell"/>
</dbReference>
<feature type="transmembrane region" description="Helical" evidence="6">
    <location>
        <begin position="268"/>
        <end position="287"/>
    </location>
</feature>
<dbReference type="OrthoDB" id="4682787at2759"/>
<evidence type="ECO:0000256" key="2">
    <source>
        <dbReference type="ARBA" id="ARBA00022692"/>
    </source>
</evidence>
<evidence type="ECO:0000256" key="6">
    <source>
        <dbReference type="SAM" id="Phobius"/>
    </source>
</evidence>
<evidence type="ECO:0000313" key="8">
    <source>
        <dbReference type="EMBL" id="TGJ82358.1"/>
    </source>
</evidence>
<feature type="transmembrane region" description="Helical" evidence="6">
    <location>
        <begin position="299"/>
        <end position="319"/>
    </location>
</feature>
<dbReference type="AlphaFoldDB" id="A0A4Z0YQU1"/>
<evidence type="ECO:0000256" key="1">
    <source>
        <dbReference type="ARBA" id="ARBA00004141"/>
    </source>
</evidence>
<feature type="transmembrane region" description="Helical" evidence="6">
    <location>
        <begin position="331"/>
        <end position="353"/>
    </location>
</feature>